<name>A0A1W1ZV69_9SPHI</name>
<dbReference type="OrthoDB" id="1095195at2"/>
<dbReference type="PROSITE" id="PS51257">
    <property type="entry name" value="PROKAR_LIPOPROTEIN"/>
    <property type="match status" value="1"/>
</dbReference>
<evidence type="ECO:0000313" key="1">
    <source>
        <dbReference type="EMBL" id="SMC52266.1"/>
    </source>
</evidence>
<reference evidence="2" key="1">
    <citation type="submission" date="2017-04" db="EMBL/GenBank/DDBJ databases">
        <authorList>
            <person name="Varghese N."/>
            <person name="Submissions S."/>
        </authorList>
    </citation>
    <scope>NUCLEOTIDE SEQUENCE [LARGE SCALE GENOMIC DNA]</scope>
    <source>
        <strain evidence="2">DSM 12126</strain>
    </source>
</reference>
<keyword evidence="2" id="KW-1185">Reference proteome</keyword>
<dbReference type="RefSeq" id="WP_084237283.1">
    <property type="nucleotide sequence ID" value="NZ_FWXT01000001.1"/>
</dbReference>
<dbReference type="STRING" id="151894.SAMN04488524_1002"/>
<dbReference type="Pfam" id="PF16407">
    <property type="entry name" value="PKD_2"/>
    <property type="match status" value="1"/>
</dbReference>
<dbReference type="InterPro" id="IPR032183">
    <property type="entry name" value="PKD-like"/>
</dbReference>
<dbReference type="AlphaFoldDB" id="A0A1W1ZV69"/>
<proteinExistence type="predicted"/>
<dbReference type="Proteomes" id="UP000192756">
    <property type="component" value="Unassembled WGS sequence"/>
</dbReference>
<organism evidence="1 2">
    <name type="scientific">Pedobacter africanus</name>
    <dbReference type="NCBI Taxonomy" id="151894"/>
    <lineage>
        <taxon>Bacteria</taxon>
        <taxon>Pseudomonadati</taxon>
        <taxon>Bacteroidota</taxon>
        <taxon>Sphingobacteriia</taxon>
        <taxon>Sphingobacteriales</taxon>
        <taxon>Sphingobacteriaceae</taxon>
        <taxon>Pedobacter</taxon>
    </lineage>
</organism>
<sequence length="514" mass="57489">MKRSLNYIISLLSIIAVSSCSKDLGNYEYNTINELNIKGVKGDYIVKTGIDTLRIKPDIATSLDQADANRYTYFWVLKTGTLSFDTIGRKKDLEYAVRVNPATYDLFYRVRDKQTGVTWTANTKVTVSTGFSRGLLIMGEDEQGYAEAEMLSMITDTVYIPHILSTSGLPRLREPISLLHTGGNNNEMKLWAFTKTGSYYLDRATMTGTVTNNFSRLLYISEPINPETLQPIALAPQIRTAAGAVGSTFYRAMLTVGGDVFAASPFLTGGDFFNNPVNRVAPNLETRLPAAPYLLYPIGSMSSFMWYDTQNQRFLMFTNFAGNVSSVLTDAPNAIFPWNQPAGRSLVYAENTRNTDGGSTQGNSFAIMKDADNTHHIYKFYANGTNPAKRNYYMMKPMATDFAKADHYAFSSNRTVVFYSVGNKLYAYDYNPGNEKSYTINNIGNDVITMIKFDTQIDHLTNSLYVATYNSTTKGTLRRFRLGSDPNTVDLLPQENSTWSGLVKIKDINWRAVN</sequence>
<gene>
    <name evidence="1" type="ORF">SAMN04488524_1002</name>
</gene>
<evidence type="ECO:0000313" key="2">
    <source>
        <dbReference type="Proteomes" id="UP000192756"/>
    </source>
</evidence>
<dbReference type="EMBL" id="FWXT01000001">
    <property type="protein sequence ID" value="SMC52266.1"/>
    <property type="molecule type" value="Genomic_DNA"/>
</dbReference>
<accession>A0A1W1ZV69</accession>
<protein>
    <submittedName>
        <fullName evidence="1">PKD-like family protein</fullName>
    </submittedName>
</protein>